<organism evidence="2 3">
    <name type="scientific">Rhizophagus clarus</name>
    <dbReference type="NCBI Taxonomy" id="94130"/>
    <lineage>
        <taxon>Eukaryota</taxon>
        <taxon>Fungi</taxon>
        <taxon>Fungi incertae sedis</taxon>
        <taxon>Mucoromycota</taxon>
        <taxon>Glomeromycotina</taxon>
        <taxon>Glomeromycetes</taxon>
        <taxon>Glomerales</taxon>
        <taxon>Glomeraceae</taxon>
        <taxon>Rhizophagus</taxon>
    </lineage>
</organism>
<dbReference type="AlphaFoldDB" id="A0A8H3QR84"/>
<dbReference type="EMBL" id="BLAL01000193">
    <property type="protein sequence ID" value="GES89975.1"/>
    <property type="molecule type" value="Genomic_DNA"/>
</dbReference>
<protein>
    <submittedName>
        <fullName evidence="2">Uncharacterized protein</fullName>
    </submittedName>
</protein>
<comment type="caution">
    <text evidence="2">The sequence shown here is derived from an EMBL/GenBank/DDBJ whole genome shotgun (WGS) entry which is preliminary data.</text>
</comment>
<sequence length="156" mass="17566">MCGHLFHWNCLGSEPHRPFEQESTNNSTGEQSTNDNDNGNTIFDNDNTKRIQNILKIDIRNQCEIISDHKVTQEQATQYEATQDDAPIQEIQGDASIQDSNCCTHSRDSSLFTTTIFSSSAANNDNNEELRPLVKLFGKACRAEIQMINANQEEIT</sequence>
<name>A0A8H3QR84_9GLOM</name>
<feature type="region of interest" description="Disordered" evidence="1">
    <location>
        <begin position="13"/>
        <end position="45"/>
    </location>
</feature>
<evidence type="ECO:0000313" key="2">
    <source>
        <dbReference type="EMBL" id="GES89975.1"/>
    </source>
</evidence>
<reference evidence="2" key="1">
    <citation type="submission" date="2019-10" db="EMBL/GenBank/DDBJ databases">
        <title>Conservation and host-specific expression of non-tandemly repeated heterogenous ribosome RNA gene in arbuscular mycorrhizal fungi.</title>
        <authorList>
            <person name="Maeda T."/>
            <person name="Kobayashi Y."/>
            <person name="Nakagawa T."/>
            <person name="Ezawa T."/>
            <person name="Yamaguchi K."/>
            <person name="Bino T."/>
            <person name="Nishimoto Y."/>
            <person name="Shigenobu S."/>
            <person name="Kawaguchi M."/>
        </authorList>
    </citation>
    <scope>NUCLEOTIDE SEQUENCE</scope>
    <source>
        <strain evidence="2">HR1</strain>
    </source>
</reference>
<dbReference type="Proteomes" id="UP000615446">
    <property type="component" value="Unassembled WGS sequence"/>
</dbReference>
<evidence type="ECO:0000256" key="1">
    <source>
        <dbReference type="SAM" id="MobiDB-lite"/>
    </source>
</evidence>
<proteinExistence type="predicted"/>
<evidence type="ECO:0000313" key="3">
    <source>
        <dbReference type="Proteomes" id="UP000615446"/>
    </source>
</evidence>
<accession>A0A8H3QR84</accession>
<gene>
    <name evidence="2" type="ORF">RCL2_001683800</name>
</gene>
<feature type="compositionally biased region" description="Polar residues" evidence="1">
    <location>
        <begin position="21"/>
        <end position="45"/>
    </location>
</feature>